<accession>A0A0F9LNB7</accession>
<evidence type="ECO:0000313" key="1">
    <source>
        <dbReference type="EMBL" id="KKM45480.1"/>
    </source>
</evidence>
<gene>
    <name evidence="1" type="ORF">LCGC14_1560670</name>
</gene>
<dbReference type="EMBL" id="LAZR01012052">
    <property type="protein sequence ID" value="KKM45480.1"/>
    <property type="molecule type" value="Genomic_DNA"/>
</dbReference>
<proteinExistence type="predicted"/>
<reference evidence="1" key="1">
    <citation type="journal article" date="2015" name="Nature">
        <title>Complex archaea that bridge the gap between prokaryotes and eukaryotes.</title>
        <authorList>
            <person name="Spang A."/>
            <person name="Saw J.H."/>
            <person name="Jorgensen S.L."/>
            <person name="Zaremba-Niedzwiedzka K."/>
            <person name="Martijn J."/>
            <person name="Lind A.E."/>
            <person name="van Eijk R."/>
            <person name="Schleper C."/>
            <person name="Guy L."/>
            <person name="Ettema T.J."/>
        </authorList>
    </citation>
    <scope>NUCLEOTIDE SEQUENCE</scope>
</reference>
<name>A0A0F9LNB7_9ZZZZ</name>
<organism evidence="1">
    <name type="scientific">marine sediment metagenome</name>
    <dbReference type="NCBI Taxonomy" id="412755"/>
    <lineage>
        <taxon>unclassified sequences</taxon>
        <taxon>metagenomes</taxon>
        <taxon>ecological metagenomes</taxon>
    </lineage>
</organism>
<protein>
    <submittedName>
        <fullName evidence="1">Uncharacterized protein</fullName>
    </submittedName>
</protein>
<sequence>MKIYSAEKVAKWKAEAQRRKGLSWSIADDWSDNRIINLAISHESLRCQMEMAG</sequence>
<comment type="caution">
    <text evidence="1">The sequence shown here is derived from an EMBL/GenBank/DDBJ whole genome shotgun (WGS) entry which is preliminary data.</text>
</comment>
<dbReference type="AlphaFoldDB" id="A0A0F9LNB7"/>